<keyword evidence="4" id="KW-1185">Reference proteome</keyword>
<dbReference type="Pfam" id="PF13020">
    <property type="entry name" value="NOV_C"/>
    <property type="match status" value="1"/>
</dbReference>
<dbReference type="RefSeq" id="WP_106589975.1">
    <property type="nucleotide sequence ID" value="NZ_PYAV01000020.1"/>
</dbReference>
<name>A0A2P8H4Z1_9BACI</name>
<feature type="domain" description="Type IV methyl-directed restriction enzyme EcoKMcrB subunit DNA-binding" evidence="1">
    <location>
        <begin position="40"/>
        <end position="199"/>
    </location>
</feature>
<dbReference type="EMBL" id="PYAV01000020">
    <property type="protein sequence ID" value="PSL41273.1"/>
    <property type="molecule type" value="Genomic_DNA"/>
</dbReference>
<dbReference type="InterPro" id="IPR021961">
    <property type="entry name" value="McrB_DNA-bd"/>
</dbReference>
<dbReference type="Gene3D" id="3.30.920.90">
    <property type="match status" value="1"/>
</dbReference>
<organism evidence="3 4">
    <name type="scientific">Salsuginibacillus halophilus</name>
    <dbReference type="NCBI Taxonomy" id="517424"/>
    <lineage>
        <taxon>Bacteria</taxon>
        <taxon>Bacillati</taxon>
        <taxon>Bacillota</taxon>
        <taxon>Bacilli</taxon>
        <taxon>Bacillales</taxon>
        <taxon>Bacillaceae</taxon>
        <taxon>Salsuginibacillus</taxon>
    </lineage>
</organism>
<evidence type="ECO:0000313" key="4">
    <source>
        <dbReference type="Proteomes" id="UP000242310"/>
    </source>
</evidence>
<proteinExistence type="predicted"/>
<reference evidence="3 4" key="1">
    <citation type="submission" date="2018-03" db="EMBL/GenBank/DDBJ databases">
        <title>Genomic Encyclopedia of Type Strains, Phase III (KMG-III): the genomes of soil and plant-associated and newly described type strains.</title>
        <authorList>
            <person name="Whitman W."/>
        </authorList>
    </citation>
    <scope>NUCLEOTIDE SEQUENCE [LARGE SCALE GENOMIC DNA]</scope>
    <source>
        <strain evidence="3 4">CGMCC 1.07653</strain>
    </source>
</reference>
<feature type="domain" description="Protein NO VEIN C-terminal" evidence="2">
    <location>
        <begin position="260"/>
        <end position="344"/>
    </location>
</feature>
<gene>
    <name evidence="3" type="ORF">B0H94_12019</name>
</gene>
<dbReference type="AlphaFoldDB" id="A0A2P8H4Z1"/>
<evidence type="ECO:0000313" key="3">
    <source>
        <dbReference type="EMBL" id="PSL41273.1"/>
    </source>
</evidence>
<evidence type="ECO:0000259" key="2">
    <source>
        <dbReference type="Pfam" id="PF13020"/>
    </source>
</evidence>
<sequence length="375" mass="43039">MKKEFDSAIRELVSHNDDYRKPREDLGYAVVKSDHPLYYAVVKNIPFILQEELKKQNLYNIDSIDVKGSTGDGKVGECYWIALLDKRITTSPTEGMYVVLLFDASLEYLYLSIASGTENLSLSKIKQQTELRRQHFKSHIDKFSSYSEFYTEDIFLGSLPRAKKFAASSCLHKAYKVESLDFEELINDICLLNDLFYEYVYEQYMNESYSLQAINTTETLNFQTNTGIDPKKYASLRKEKEKRDKVTGDKAEELIVNREKQLLESFGEPGLAKKVEWVSQQKDGLGYDISSFFPSGAAKYIEVKGSKFWVYQFTYYISKNELDVAGVLRDSYVLCLVSNIGSTDKDEINIKEIIDPVGKINITPLNYVGKHSMND</sequence>
<dbReference type="OrthoDB" id="9781481at2"/>
<dbReference type="InterPro" id="IPR024975">
    <property type="entry name" value="NOV_C"/>
</dbReference>
<accession>A0A2P8H4Z1</accession>
<protein>
    <submittedName>
        <fullName evidence="3">Uncharacterized protein DUF3883</fullName>
    </submittedName>
</protein>
<dbReference type="Pfam" id="PF12102">
    <property type="entry name" value="MrcB_N"/>
    <property type="match status" value="1"/>
</dbReference>
<evidence type="ECO:0000259" key="1">
    <source>
        <dbReference type="Pfam" id="PF12102"/>
    </source>
</evidence>
<dbReference type="Proteomes" id="UP000242310">
    <property type="component" value="Unassembled WGS sequence"/>
</dbReference>
<comment type="caution">
    <text evidence="3">The sequence shown here is derived from an EMBL/GenBank/DDBJ whole genome shotgun (WGS) entry which is preliminary data.</text>
</comment>